<dbReference type="Proteomes" id="UP000429607">
    <property type="component" value="Unassembled WGS sequence"/>
</dbReference>
<feature type="compositionally biased region" description="Acidic residues" evidence="1">
    <location>
        <begin position="445"/>
        <end position="454"/>
    </location>
</feature>
<feature type="region of interest" description="Disordered" evidence="1">
    <location>
        <begin position="429"/>
        <end position="481"/>
    </location>
</feature>
<evidence type="ECO:0000313" key="3">
    <source>
        <dbReference type="Proteomes" id="UP000429607"/>
    </source>
</evidence>
<name>A0A6A3N6L2_9STRA</name>
<protein>
    <submittedName>
        <fullName evidence="2">Uncharacterized protein</fullName>
    </submittedName>
</protein>
<accession>A0A6A3N6L2</accession>
<sequence length="481" mass="53694">MSDRNSKLLARFQKCLDDEAKDDARDQEQEARISKTVFWSEMRDIIAVNALSSGLDILDDVTKALIDDTGRAAQALSGPVTILPHPSMQSASTGATPHPSFTSPSKKGSVPAKQAKGSASKKQKASASPKSSPVAPGTALITFPLALGLPKEFVRDLEGIFRHVVAVNLKAWQRAYPWVNQHLFYDPVEDPDVYLGHCGSGTTAGPRSLSGRCTRLCVLIRTRSRCGNERGHAVHQRLVFISLCIETWDYYNFLRRIEAPGNGTLMWWGGQTGNTTKEAKGYSCTPIQNLFKLFQKDKAAYQRKIQDAIKPFQIDKGGFTTITEMLEQTEAFNPALVEYEKRLSDKALARVAMDLTARHFVPEHWVPSDDVWKTLCNHDRIKPLQIKLTVQMRDGEYELPTVPPFNSKEFKPDFSPLMDDDGKPTALSWATAVDDSNTKYRPYPDEEAEAELADEEAKAEVAQREEEEEEESEGEDEVTIL</sequence>
<gene>
    <name evidence="2" type="ORF">PR001_g6761</name>
</gene>
<dbReference type="EMBL" id="QXFV01000323">
    <property type="protein sequence ID" value="KAE9041113.1"/>
    <property type="molecule type" value="Genomic_DNA"/>
</dbReference>
<organism evidence="2 3">
    <name type="scientific">Phytophthora rubi</name>
    <dbReference type="NCBI Taxonomy" id="129364"/>
    <lineage>
        <taxon>Eukaryota</taxon>
        <taxon>Sar</taxon>
        <taxon>Stramenopiles</taxon>
        <taxon>Oomycota</taxon>
        <taxon>Peronosporomycetes</taxon>
        <taxon>Peronosporales</taxon>
        <taxon>Peronosporaceae</taxon>
        <taxon>Phytophthora</taxon>
    </lineage>
</organism>
<evidence type="ECO:0000256" key="1">
    <source>
        <dbReference type="SAM" id="MobiDB-lite"/>
    </source>
</evidence>
<feature type="compositionally biased region" description="Basic and acidic residues" evidence="1">
    <location>
        <begin position="455"/>
        <end position="464"/>
    </location>
</feature>
<proteinExistence type="predicted"/>
<comment type="caution">
    <text evidence="2">The sequence shown here is derived from an EMBL/GenBank/DDBJ whole genome shotgun (WGS) entry which is preliminary data.</text>
</comment>
<feature type="region of interest" description="Disordered" evidence="1">
    <location>
        <begin position="81"/>
        <end position="134"/>
    </location>
</feature>
<feature type="compositionally biased region" description="Polar residues" evidence="1">
    <location>
        <begin position="87"/>
        <end position="106"/>
    </location>
</feature>
<reference evidence="2 3" key="1">
    <citation type="submission" date="2018-09" db="EMBL/GenBank/DDBJ databases">
        <title>Genomic investigation of the strawberry pathogen Phytophthora fragariae indicates pathogenicity is determined by transcriptional variation in three key races.</title>
        <authorList>
            <person name="Adams T.M."/>
            <person name="Armitage A.D."/>
            <person name="Sobczyk M.K."/>
            <person name="Bates H.J."/>
            <person name="Dunwell J.M."/>
            <person name="Nellist C.F."/>
            <person name="Harrison R.J."/>
        </authorList>
    </citation>
    <scope>NUCLEOTIDE SEQUENCE [LARGE SCALE GENOMIC DNA]</scope>
    <source>
        <strain evidence="2 3">SCRP249</strain>
    </source>
</reference>
<feature type="compositionally biased region" description="Low complexity" evidence="1">
    <location>
        <begin position="125"/>
        <end position="134"/>
    </location>
</feature>
<feature type="compositionally biased region" description="Acidic residues" evidence="1">
    <location>
        <begin position="465"/>
        <end position="481"/>
    </location>
</feature>
<dbReference type="AlphaFoldDB" id="A0A6A3N6L2"/>
<evidence type="ECO:0000313" key="2">
    <source>
        <dbReference type="EMBL" id="KAE9041113.1"/>
    </source>
</evidence>